<keyword evidence="1" id="KW-0175">Coiled coil</keyword>
<feature type="region of interest" description="Disordered" evidence="2">
    <location>
        <begin position="250"/>
        <end position="378"/>
    </location>
</feature>
<comment type="caution">
    <text evidence="3">The sequence shown here is derived from an EMBL/GenBank/DDBJ whole genome shotgun (WGS) entry which is preliminary data.</text>
</comment>
<evidence type="ECO:0000256" key="1">
    <source>
        <dbReference type="SAM" id="Coils"/>
    </source>
</evidence>
<dbReference type="OrthoDB" id="3263403at2759"/>
<feature type="compositionally biased region" description="Polar residues" evidence="2">
    <location>
        <begin position="437"/>
        <end position="459"/>
    </location>
</feature>
<evidence type="ECO:0000313" key="3">
    <source>
        <dbReference type="EMBL" id="GLB33891.1"/>
    </source>
</evidence>
<feature type="compositionally biased region" description="Low complexity" evidence="2">
    <location>
        <begin position="352"/>
        <end position="363"/>
    </location>
</feature>
<feature type="region of interest" description="Disordered" evidence="2">
    <location>
        <begin position="393"/>
        <end position="515"/>
    </location>
</feature>
<feature type="region of interest" description="Disordered" evidence="2">
    <location>
        <begin position="1"/>
        <end position="22"/>
    </location>
</feature>
<feature type="coiled-coil region" evidence="1">
    <location>
        <begin position="52"/>
        <end position="151"/>
    </location>
</feature>
<protein>
    <submittedName>
        <fullName evidence="3">Uncharacterized protein</fullName>
    </submittedName>
</protein>
<dbReference type="Proteomes" id="UP001063166">
    <property type="component" value="Unassembled WGS sequence"/>
</dbReference>
<proteinExistence type="predicted"/>
<feature type="compositionally biased region" description="Polar residues" evidence="2">
    <location>
        <begin position="261"/>
        <end position="287"/>
    </location>
</feature>
<feature type="compositionally biased region" description="Polar residues" evidence="2">
    <location>
        <begin position="336"/>
        <end position="350"/>
    </location>
</feature>
<feature type="compositionally biased region" description="Polar residues" evidence="2">
    <location>
        <begin position="211"/>
        <end position="228"/>
    </location>
</feature>
<feature type="compositionally biased region" description="Basic and acidic residues" evidence="2">
    <location>
        <begin position="485"/>
        <end position="501"/>
    </location>
</feature>
<keyword evidence="4" id="KW-1185">Reference proteome</keyword>
<feature type="compositionally biased region" description="Polar residues" evidence="2">
    <location>
        <begin position="365"/>
        <end position="376"/>
    </location>
</feature>
<evidence type="ECO:0000313" key="4">
    <source>
        <dbReference type="Proteomes" id="UP001063166"/>
    </source>
</evidence>
<organism evidence="3 4">
    <name type="scientific">Lyophyllum shimeji</name>
    <name type="common">Hon-shimeji</name>
    <name type="synonym">Tricholoma shimeji</name>
    <dbReference type="NCBI Taxonomy" id="47721"/>
    <lineage>
        <taxon>Eukaryota</taxon>
        <taxon>Fungi</taxon>
        <taxon>Dikarya</taxon>
        <taxon>Basidiomycota</taxon>
        <taxon>Agaricomycotina</taxon>
        <taxon>Agaricomycetes</taxon>
        <taxon>Agaricomycetidae</taxon>
        <taxon>Agaricales</taxon>
        <taxon>Tricholomatineae</taxon>
        <taxon>Lyophyllaceae</taxon>
        <taxon>Lyophyllum</taxon>
    </lineage>
</organism>
<sequence length="585" mass="63095">MNAGRSAVVSGNRNPPSHDPHSLRSKVVEILAGTANGCLAELGYYPGMPQRLQDLERQNAKWQSENVKLFQDNRNLTLALQAQNDTRYLDTIRTLESQVNVLSQENARLVKQNETLMAGQPAGYQKLASAHQRLQDLYATALHEINRLRNDIEILSGRAPAQQSYAAQVAGQEAVFRAAGSPNGQSPQVPRTIQSQIPFFSSQRTPVLPSSVAQGTPIVPSQQPGRQAFGNQVHVNGQQAVSLVPDIRSHNAIPHSEHPDSQSYPRIRQSLSVSRPASSGGTSSRGSLQAPLLVDTSPVPAEPGSSHLPMTPMSSLTISPRHSAPSVPPSPSLPSANTQQAPTPTGTMNIPATAASSELSLTAQPHPSRSTSSLSGALTPRDLAVELSTSIHPEVPTEPELPSQQLPAHGVNTHPSASPAEPLEAMTPMDDMGESAPTISIAPTSLPEQESLKRTSSAISVPDEVQQHKKQRLDEQEQPGNAEKQVTRRGEDVKDASRGEDQASEDGGVEIGPDGLRTVEDCIAALTEEDEENEELQICKLCIMRFKLGATMEEPRPFLRATTEELVQHYTSEHSAAWDQIRHNV</sequence>
<dbReference type="EMBL" id="BRPK01000001">
    <property type="protein sequence ID" value="GLB33891.1"/>
    <property type="molecule type" value="Genomic_DNA"/>
</dbReference>
<gene>
    <name evidence="3" type="ORF">LshimejAT787_0107750</name>
</gene>
<dbReference type="AlphaFoldDB" id="A0A9P3PDI0"/>
<evidence type="ECO:0000256" key="2">
    <source>
        <dbReference type="SAM" id="MobiDB-lite"/>
    </source>
</evidence>
<reference evidence="3" key="1">
    <citation type="submission" date="2022-07" db="EMBL/GenBank/DDBJ databases">
        <title>The genome of Lyophyllum shimeji provides insight into the initial evolution of ectomycorrhizal fungal genome.</title>
        <authorList>
            <person name="Kobayashi Y."/>
            <person name="Shibata T."/>
            <person name="Hirakawa H."/>
            <person name="Shigenobu S."/>
            <person name="Nishiyama T."/>
            <person name="Yamada A."/>
            <person name="Hasebe M."/>
            <person name="Kawaguchi M."/>
        </authorList>
    </citation>
    <scope>NUCLEOTIDE SEQUENCE</scope>
    <source>
        <strain evidence="3">AT787</strain>
    </source>
</reference>
<feature type="region of interest" description="Disordered" evidence="2">
    <location>
        <begin position="205"/>
        <end position="228"/>
    </location>
</feature>
<name>A0A9P3PDI0_LYOSH</name>
<accession>A0A9P3PDI0</accession>